<keyword evidence="2 3" id="KW-0808">Transferase</keyword>
<dbReference type="FunFam" id="3.40.50.2000:FF:000019">
    <property type="entry name" value="Glycosyltransferase"/>
    <property type="match status" value="1"/>
</dbReference>
<dbReference type="PROSITE" id="PS00375">
    <property type="entry name" value="UDPGT"/>
    <property type="match status" value="1"/>
</dbReference>
<evidence type="ECO:0000256" key="1">
    <source>
        <dbReference type="ARBA" id="ARBA00009995"/>
    </source>
</evidence>
<dbReference type="EMBL" id="JBEDUW010000007">
    <property type="protein sequence ID" value="KAK9913570.1"/>
    <property type="molecule type" value="Genomic_DNA"/>
</dbReference>
<dbReference type="CDD" id="cd03784">
    <property type="entry name" value="GT1_Gtf-like"/>
    <property type="match status" value="1"/>
</dbReference>
<dbReference type="Pfam" id="PF00201">
    <property type="entry name" value="UDPGT"/>
    <property type="match status" value="1"/>
</dbReference>
<keyword evidence="6" id="KW-1185">Reference proteome</keyword>
<dbReference type="SUPFAM" id="SSF53756">
    <property type="entry name" value="UDP-Glycosyltransferase/glycogen phosphorylase"/>
    <property type="match status" value="1"/>
</dbReference>
<keyword evidence="3" id="KW-0328">Glycosyltransferase</keyword>
<dbReference type="Proteomes" id="UP001457282">
    <property type="component" value="Unassembled WGS sequence"/>
</dbReference>
<organism evidence="5 6">
    <name type="scientific">Rubus argutus</name>
    <name type="common">Southern blackberry</name>
    <dbReference type="NCBI Taxonomy" id="59490"/>
    <lineage>
        <taxon>Eukaryota</taxon>
        <taxon>Viridiplantae</taxon>
        <taxon>Streptophyta</taxon>
        <taxon>Embryophyta</taxon>
        <taxon>Tracheophyta</taxon>
        <taxon>Spermatophyta</taxon>
        <taxon>Magnoliopsida</taxon>
        <taxon>eudicotyledons</taxon>
        <taxon>Gunneridae</taxon>
        <taxon>Pentapetalae</taxon>
        <taxon>rosids</taxon>
        <taxon>fabids</taxon>
        <taxon>Rosales</taxon>
        <taxon>Rosaceae</taxon>
        <taxon>Rosoideae</taxon>
        <taxon>Rosoideae incertae sedis</taxon>
        <taxon>Rubus</taxon>
    </lineage>
</organism>
<name>A0AAW1W4B0_RUBAR</name>
<dbReference type="Gene3D" id="3.40.50.2000">
    <property type="entry name" value="Glycogen Phosphorylase B"/>
    <property type="match status" value="2"/>
</dbReference>
<comment type="similarity">
    <text evidence="1 3">Belongs to the UDP-glycosyltransferase family.</text>
</comment>
<evidence type="ECO:0000256" key="3">
    <source>
        <dbReference type="RuleBase" id="RU003718"/>
    </source>
</evidence>
<evidence type="ECO:0000256" key="4">
    <source>
        <dbReference type="RuleBase" id="RU362057"/>
    </source>
</evidence>
<sequence length="457" mass="50469">MESKIHHFLIISCAGQGHLNPSLQLAKRLIDLGGSHVTFVTDSHGLTQIKSLPSLKGLSFASFSDGFDGGVKPMDDQNHIMFELKRAGSQSLAALIEKISKSDDHGPITFLIYTILLPWAAEVASDFGIASAFLCIQSTTSFAVCYHYFKDYYKNQSTLPFPSCITIDGMPPFAPEELPSYLLPTSPHVAILPTFQEHYQILEQDPNSCVLLNTFDGLEEAAIRDMRGHMNLITVGPLFRFNDAEVRCDLFDRSGDDYLQWLDSKADSSVVYVSFGSMVVLKSGQIEEILHGLVDSGLPVLWVIRKSGNEGDEETLQNLINSTLKKEQGLIVPWCSQVEVLSHKSIGCFVTHCGWNSTIESLAAGVPIIGCPHFSDQNTNAKLVEELWGTGVQARVNAEGVFEHDEIKRCLEIVIGDGERGEEIRRNAQKWKGLAMEAVKEGGASNDHLRNFVRRLG</sequence>
<dbReference type="AlphaFoldDB" id="A0AAW1W4B0"/>
<evidence type="ECO:0000313" key="6">
    <source>
        <dbReference type="Proteomes" id="UP001457282"/>
    </source>
</evidence>
<gene>
    <name evidence="5" type="ORF">M0R45_037381</name>
</gene>
<dbReference type="GO" id="GO:0080043">
    <property type="term" value="F:quercetin 3-O-glucosyltransferase activity"/>
    <property type="evidence" value="ECO:0007669"/>
    <property type="project" value="TreeGrafter"/>
</dbReference>
<dbReference type="PANTHER" id="PTHR11926">
    <property type="entry name" value="GLUCOSYL/GLUCURONOSYL TRANSFERASES"/>
    <property type="match status" value="1"/>
</dbReference>
<accession>A0AAW1W4B0</accession>
<dbReference type="PANTHER" id="PTHR11926:SF1534">
    <property type="entry name" value="GLYCOSYLTRANSFERASE"/>
    <property type="match status" value="1"/>
</dbReference>
<dbReference type="InterPro" id="IPR035595">
    <property type="entry name" value="UDP_glycos_trans_CS"/>
</dbReference>
<reference evidence="5 6" key="1">
    <citation type="journal article" date="2023" name="G3 (Bethesda)">
        <title>A chromosome-length genome assembly and annotation of blackberry (Rubus argutus, cv. 'Hillquist').</title>
        <authorList>
            <person name="Bruna T."/>
            <person name="Aryal R."/>
            <person name="Dudchenko O."/>
            <person name="Sargent D.J."/>
            <person name="Mead D."/>
            <person name="Buti M."/>
            <person name="Cavallini A."/>
            <person name="Hytonen T."/>
            <person name="Andres J."/>
            <person name="Pham M."/>
            <person name="Weisz D."/>
            <person name="Mascagni F."/>
            <person name="Usai G."/>
            <person name="Natali L."/>
            <person name="Bassil N."/>
            <person name="Fernandez G.E."/>
            <person name="Lomsadze A."/>
            <person name="Armour M."/>
            <person name="Olukolu B."/>
            <person name="Poorten T."/>
            <person name="Britton C."/>
            <person name="Davik J."/>
            <person name="Ashrafi H."/>
            <person name="Aiden E.L."/>
            <person name="Borodovsky M."/>
            <person name="Worthington M."/>
        </authorList>
    </citation>
    <scope>NUCLEOTIDE SEQUENCE [LARGE SCALE GENOMIC DNA]</scope>
    <source>
        <strain evidence="5">PI 553951</strain>
    </source>
</reference>
<evidence type="ECO:0000256" key="2">
    <source>
        <dbReference type="ARBA" id="ARBA00022679"/>
    </source>
</evidence>
<comment type="caution">
    <text evidence="5">The sequence shown here is derived from an EMBL/GenBank/DDBJ whole genome shotgun (WGS) entry which is preliminary data.</text>
</comment>
<dbReference type="InterPro" id="IPR002213">
    <property type="entry name" value="UDP_glucos_trans"/>
</dbReference>
<dbReference type="EC" id="2.4.1.-" evidence="4"/>
<proteinExistence type="inferred from homology"/>
<dbReference type="GO" id="GO:0080044">
    <property type="term" value="F:quercetin 7-O-glucosyltransferase activity"/>
    <property type="evidence" value="ECO:0007669"/>
    <property type="project" value="TreeGrafter"/>
</dbReference>
<protein>
    <recommendedName>
        <fullName evidence="4">Glycosyltransferase</fullName>
        <ecNumber evidence="4">2.4.1.-</ecNumber>
    </recommendedName>
</protein>
<evidence type="ECO:0000313" key="5">
    <source>
        <dbReference type="EMBL" id="KAK9913570.1"/>
    </source>
</evidence>